<sequence length="74" mass="8588">MEILGILCGQFQPRKEGKKKHEVSFPLDAEDEDTSLLDRALTFLWAQKKRRIKEKGTNTVFHPRMKSNMSILSL</sequence>
<comment type="caution">
    <text evidence="1">The sequence shown here is derived from an EMBL/GenBank/DDBJ whole genome shotgun (WGS) entry which is preliminary data.</text>
</comment>
<gene>
    <name evidence="1" type="ORF">CHR60_13140</name>
</gene>
<dbReference type="AlphaFoldDB" id="A0A2A7B3J8"/>
<dbReference type="EMBL" id="NOUV01000019">
    <property type="protein sequence ID" value="PDX85956.1"/>
    <property type="molecule type" value="Genomic_DNA"/>
</dbReference>
<dbReference type="Proteomes" id="UP000220904">
    <property type="component" value="Unassembled WGS sequence"/>
</dbReference>
<reference evidence="1 2" key="1">
    <citation type="journal article" date="2017" name="Front. Microbiol.">
        <title>New Insights into the Diversity of the Genus Faecalibacterium.</title>
        <authorList>
            <person name="Benevides L."/>
            <person name="Burman S."/>
            <person name="Martin R."/>
            <person name="Robert V."/>
            <person name="Thomas M."/>
            <person name="Miquel S."/>
            <person name="Chain F."/>
            <person name="Sokol H."/>
            <person name="Bermudez-Humaran L.G."/>
            <person name="Morrison M."/>
            <person name="Langella P."/>
            <person name="Azevedo V.A."/>
            <person name="Chatel J.M."/>
            <person name="Soares S."/>
        </authorList>
    </citation>
    <scope>NUCLEOTIDE SEQUENCE [LARGE SCALE GENOMIC DNA]</scope>
    <source>
        <strain evidence="1 2">AHMP21</strain>
    </source>
</reference>
<proteinExistence type="predicted"/>
<evidence type="ECO:0000313" key="1">
    <source>
        <dbReference type="EMBL" id="PDX85956.1"/>
    </source>
</evidence>
<protein>
    <submittedName>
        <fullName evidence="1">Uncharacterized protein</fullName>
    </submittedName>
</protein>
<organism evidence="1 2">
    <name type="scientific">Faecalibacterium prausnitzii</name>
    <dbReference type="NCBI Taxonomy" id="853"/>
    <lineage>
        <taxon>Bacteria</taxon>
        <taxon>Bacillati</taxon>
        <taxon>Bacillota</taxon>
        <taxon>Clostridia</taxon>
        <taxon>Eubacteriales</taxon>
        <taxon>Oscillospiraceae</taxon>
        <taxon>Faecalibacterium</taxon>
    </lineage>
</organism>
<evidence type="ECO:0000313" key="2">
    <source>
        <dbReference type="Proteomes" id="UP000220904"/>
    </source>
</evidence>
<accession>A0A2A7B3J8</accession>
<name>A0A2A7B3J8_9FIRM</name>